<keyword evidence="2" id="KW-0802">TPR repeat</keyword>
<dbReference type="InterPro" id="IPR011990">
    <property type="entry name" value="TPR-like_helical_dom_sf"/>
</dbReference>
<dbReference type="SUPFAM" id="SSF48452">
    <property type="entry name" value="TPR-like"/>
    <property type="match status" value="1"/>
</dbReference>
<dbReference type="PANTHER" id="PTHR12558">
    <property type="entry name" value="CELL DIVISION CYCLE 16,23,27"/>
    <property type="match status" value="1"/>
</dbReference>
<dbReference type="PANTHER" id="PTHR12558:SF13">
    <property type="entry name" value="CELL DIVISION CYCLE PROTEIN 27 HOMOLOG"/>
    <property type="match status" value="1"/>
</dbReference>
<dbReference type="Pfam" id="PF07719">
    <property type="entry name" value="TPR_2"/>
    <property type="match status" value="1"/>
</dbReference>
<accession>A0A382DKK3</accession>
<sequence length="258" mass="29946">YNCQFVPHLLFVDSEGNEVDRIIGFLPPTEYLLRLNDIINKRNTLDDYLARYNRGDLNSDIIAAIATKYEDRKENDKAAEFYSILIKKYPDPTSALYQNGKFFLATYEFTKGNDNALRDYVKNNPDSDFIIDAYRKMTRHYANIEKREKELTAYKEMLSIFPNDPGVLNSFAWRMAEIETNLDDALIKIRKAVAISASDPIQQAGIIDTEAEVLWKLKRYDEAIEAIEKSISIDPENHYFKDQKEKFIESKKSVDQPV</sequence>
<gene>
    <name evidence="3" type="ORF">METZ01_LOCUS191870</name>
</gene>
<protein>
    <submittedName>
        <fullName evidence="3">Uncharacterized protein</fullName>
    </submittedName>
</protein>
<proteinExistence type="predicted"/>
<evidence type="ECO:0000313" key="3">
    <source>
        <dbReference type="EMBL" id="SVB39016.1"/>
    </source>
</evidence>
<dbReference type="SMART" id="SM00028">
    <property type="entry name" value="TPR"/>
    <property type="match status" value="3"/>
</dbReference>
<keyword evidence="1" id="KW-0677">Repeat</keyword>
<dbReference type="InterPro" id="IPR019734">
    <property type="entry name" value="TPR_rpt"/>
</dbReference>
<feature type="non-terminal residue" evidence="3">
    <location>
        <position position="1"/>
    </location>
</feature>
<dbReference type="EMBL" id="UINC01039892">
    <property type="protein sequence ID" value="SVB39016.1"/>
    <property type="molecule type" value="Genomic_DNA"/>
</dbReference>
<dbReference type="PROSITE" id="PS50005">
    <property type="entry name" value="TPR"/>
    <property type="match status" value="1"/>
</dbReference>
<dbReference type="AlphaFoldDB" id="A0A382DKK3"/>
<reference evidence="3" key="1">
    <citation type="submission" date="2018-05" db="EMBL/GenBank/DDBJ databases">
        <authorList>
            <person name="Lanie J.A."/>
            <person name="Ng W.-L."/>
            <person name="Kazmierczak K.M."/>
            <person name="Andrzejewski T.M."/>
            <person name="Davidsen T.M."/>
            <person name="Wayne K.J."/>
            <person name="Tettelin H."/>
            <person name="Glass J.I."/>
            <person name="Rusch D."/>
            <person name="Podicherti R."/>
            <person name="Tsui H.-C.T."/>
            <person name="Winkler M.E."/>
        </authorList>
    </citation>
    <scope>NUCLEOTIDE SEQUENCE</scope>
</reference>
<dbReference type="InterPro" id="IPR013105">
    <property type="entry name" value="TPR_2"/>
</dbReference>
<evidence type="ECO:0000256" key="1">
    <source>
        <dbReference type="ARBA" id="ARBA00022737"/>
    </source>
</evidence>
<evidence type="ECO:0000256" key="2">
    <source>
        <dbReference type="ARBA" id="ARBA00022803"/>
    </source>
</evidence>
<name>A0A382DKK3_9ZZZZ</name>
<organism evidence="3">
    <name type="scientific">marine metagenome</name>
    <dbReference type="NCBI Taxonomy" id="408172"/>
    <lineage>
        <taxon>unclassified sequences</taxon>
        <taxon>metagenomes</taxon>
        <taxon>ecological metagenomes</taxon>
    </lineage>
</organism>
<dbReference type="Gene3D" id="1.25.40.10">
    <property type="entry name" value="Tetratricopeptide repeat domain"/>
    <property type="match status" value="1"/>
</dbReference>